<feature type="compositionally biased region" description="Polar residues" evidence="1">
    <location>
        <begin position="161"/>
        <end position="173"/>
    </location>
</feature>
<proteinExistence type="predicted"/>
<gene>
    <name evidence="3" type="ORF">FB45DRAFT_945923</name>
</gene>
<comment type="caution">
    <text evidence="3">The sequence shown here is derived from an EMBL/GenBank/DDBJ whole genome shotgun (WGS) entry which is preliminary data.</text>
</comment>
<keyword evidence="4" id="KW-1185">Reference proteome</keyword>
<evidence type="ECO:0000256" key="1">
    <source>
        <dbReference type="SAM" id="MobiDB-lite"/>
    </source>
</evidence>
<evidence type="ECO:0000256" key="2">
    <source>
        <dbReference type="SAM" id="Phobius"/>
    </source>
</evidence>
<evidence type="ECO:0000313" key="4">
    <source>
        <dbReference type="Proteomes" id="UP001221142"/>
    </source>
</evidence>
<feature type="compositionally biased region" description="Low complexity" evidence="1">
    <location>
        <begin position="121"/>
        <end position="160"/>
    </location>
</feature>
<dbReference type="Proteomes" id="UP001221142">
    <property type="component" value="Unassembled WGS sequence"/>
</dbReference>
<keyword evidence="2" id="KW-0472">Membrane</keyword>
<accession>A0AAD7F8J1</accession>
<feature type="region of interest" description="Disordered" evidence="1">
    <location>
        <begin position="121"/>
        <end position="173"/>
    </location>
</feature>
<reference evidence="3" key="1">
    <citation type="submission" date="2023-03" db="EMBL/GenBank/DDBJ databases">
        <title>Massive genome expansion in bonnet fungi (Mycena s.s.) driven by repeated elements and novel gene families across ecological guilds.</title>
        <authorList>
            <consortium name="Lawrence Berkeley National Laboratory"/>
            <person name="Harder C.B."/>
            <person name="Miyauchi S."/>
            <person name="Viragh M."/>
            <person name="Kuo A."/>
            <person name="Thoen E."/>
            <person name="Andreopoulos B."/>
            <person name="Lu D."/>
            <person name="Skrede I."/>
            <person name="Drula E."/>
            <person name="Henrissat B."/>
            <person name="Morin E."/>
            <person name="Kohler A."/>
            <person name="Barry K."/>
            <person name="LaButti K."/>
            <person name="Morin E."/>
            <person name="Salamov A."/>
            <person name="Lipzen A."/>
            <person name="Mereny Z."/>
            <person name="Hegedus B."/>
            <person name="Baldrian P."/>
            <person name="Stursova M."/>
            <person name="Weitz H."/>
            <person name="Taylor A."/>
            <person name="Grigoriev I.V."/>
            <person name="Nagy L.G."/>
            <person name="Martin F."/>
            <person name="Kauserud H."/>
        </authorList>
    </citation>
    <scope>NUCLEOTIDE SEQUENCE</scope>
    <source>
        <strain evidence="3">9284</strain>
    </source>
</reference>
<sequence>MIDAFPLDKVNSVRRCLPRAISFLHPTPVFWTSMPPFPVSDMTVLGSILLPSTATEDLPAINYSYATSSVEADVEYVPEITSPTTLTATYSVLKPSSLVSSLEEIVSVSFSTIPSAPISDTRTVVSTSKSSSSRTSLSTSSDPLDISWTPIQSSTTPSQTARQSSQSPASAIPTQTTTFVNDVHVTGGAQETFSPSAIVFTTSAYSFFTTNGHLTSTRVPLLTTSVSFVPVPAPTPTQSAQITATQSSRPRLSSSARIGIAILGVISILLLALLCIIIRRRRLRKRAFLRLGESF</sequence>
<keyword evidence="2" id="KW-1133">Transmembrane helix</keyword>
<name>A0AAD7F8J1_9AGAR</name>
<dbReference type="AlphaFoldDB" id="A0AAD7F8J1"/>
<feature type="transmembrane region" description="Helical" evidence="2">
    <location>
        <begin position="258"/>
        <end position="278"/>
    </location>
</feature>
<keyword evidence="2" id="KW-0812">Transmembrane</keyword>
<organism evidence="3 4">
    <name type="scientific">Roridomyces roridus</name>
    <dbReference type="NCBI Taxonomy" id="1738132"/>
    <lineage>
        <taxon>Eukaryota</taxon>
        <taxon>Fungi</taxon>
        <taxon>Dikarya</taxon>
        <taxon>Basidiomycota</taxon>
        <taxon>Agaricomycotina</taxon>
        <taxon>Agaricomycetes</taxon>
        <taxon>Agaricomycetidae</taxon>
        <taxon>Agaricales</taxon>
        <taxon>Marasmiineae</taxon>
        <taxon>Mycenaceae</taxon>
        <taxon>Roridomyces</taxon>
    </lineage>
</organism>
<evidence type="ECO:0000313" key="3">
    <source>
        <dbReference type="EMBL" id="KAJ7608790.1"/>
    </source>
</evidence>
<dbReference type="EMBL" id="JARKIF010000043">
    <property type="protein sequence ID" value="KAJ7608790.1"/>
    <property type="molecule type" value="Genomic_DNA"/>
</dbReference>
<protein>
    <submittedName>
        <fullName evidence="3">Uncharacterized protein</fullName>
    </submittedName>
</protein>